<dbReference type="RefSeq" id="WP_237028946.1">
    <property type="nucleotide sequence ID" value="NZ_CP016364.1"/>
</dbReference>
<dbReference type="Proteomes" id="UP000183859">
    <property type="component" value="Chromosome"/>
</dbReference>
<dbReference type="InterPro" id="IPR050194">
    <property type="entry name" value="Glycosyltransferase_grp1"/>
</dbReference>
<keyword evidence="2" id="KW-1185">Reference proteome</keyword>
<dbReference type="STRING" id="1844006.PhaeoP97_02918"/>
<keyword evidence="1" id="KW-0808">Transferase</keyword>
<evidence type="ECO:0000313" key="1">
    <source>
        <dbReference type="EMBL" id="APG48293.1"/>
    </source>
</evidence>
<dbReference type="SUPFAM" id="SSF53756">
    <property type="entry name" value="UDP-Glycosyltransferase/glycogen phosphorylase"/>
    <property type="match status" value="1"/>
</dbReference>
<dbReference type="Gene3D" id="3.40.50.2000">
    <property type="entry name" value="Glycogen Phosphorylase B"/>
    <property type="match status" value="2"/>
</dbReference>
<name>A0A1L3I850_9RHOB</name>
<dbReference type="CDD" id="cd03801">
    <property type="entry name" value="GT4_PimA-like"/>
    <property type="match status" value="1"/>
</dbReference>
<dbReference type="GO" id="GO:0016757">
    <property type="term" value="F:glycosyltransferase activity"/>
    <property type="evidence" value="ECO:0007669"/>
    <property type="project" value="TreeGrafter"/>
</dbReference>
<organism evidence="1 2">
    <name type="scientific">Phaeobacter porticola</name>
    <dbReference type="NCBI Taxonomy" id="1844006"/>
    <lineage>
        <taxon>Bacteria</taxon>
        <taxon>Pseudomonadati</taxon>
        <taxon>Pseudomonadota</taxon>
        <taxon>Alphaproteobacteria</taxon>
        <taxon>Rhodobacterales</taxon>
        <taxon>Roseobacteraceae</taxon>
        <taxon>Phaeobacter</taxon>
    </lineage>
</organism>
<gene>
    <name evidence="1" type="ORF">PhaeoP97_02918</name>
</gene>
<accession>A0A1L3I850</accession>
<proteinExistence type="predicted"/>
<dbReference type="Pfam" id="PF13692">
    <property type="entry name" value="Glyco_trans_1_4"/>
    <property type="match status" value="1"/>
</dbReference>
<evidence type="ECO:0000313" key="2">
    <source>
        <dbReference type="Proteomes" id="UP000183859"/>
    </source>
</evidence>
<dbReference type="KEGG" id="php:PhaeoP97_02918"/>
<dbReference type="PANTHER" id="PTHR45947">
    <property type="entry name" value="SULFOQUINOVOSYL TRANSFERASE SQD2"/>
    <property type="match status" value="1"/>
</dbReference>
<dbReference type="AlphaFoldDB" id="A0A1L3I850"/>
<reference evidence="2" key="1">
    <citation type="submission" date="2016-07" db="EMBL/GenBank/DDBJ databases">
        <title>Phaeobacter portensis sp. nov., a tropodithietic acid producing bacterium isolated from a German harbor.</title>
        <authorList>
            <person name="Freese H.M."/>
            <person name="Bunk B."/>
            <person name="Breider S."/>
            <person name="Brinkhoff T."/>
        </authorList>
    </citation>
    <scope>NUCLEOTIDE SEQUENCE [LARGE SCALE GENOMIC DNA]</scope>
    <source>
        <strain evidence="2">P97</strain>
    </source>
</reference>
<dbReference type="PANTHER" id="PTHR45947:SF3">
    <property type="entry name" value="SULFOQUINOVOSYL TRANSFERASE SQD2"/>
    <property type="match status" value="1"/>
</dbReference>
<dbReference type="EMBL" id="CP016364">
    <property type="protein sequence ID" value="APG48293.1"/>
    <property type="molecule type" value="Genomic_DNA"/>
</dbReference>
<sequence length="372" mass="40619">MKPGHGHHIAFYAPMKSPQHPVPSGDREMARNLMGLLSKTGAEVTLITELRIYDKLGDPKRQKVMRTKAALEVDRLCAELAALPETERPVLWLTYHNYYKAPDLIGPEVADRLGIPYVQIESTRAKKRLIGPWADFAKAAHDAADAAAVIFYLTSQDHETLLRDRCAEQQLIHLSPFLPGGTLPTASALSGPMLSVGMMRTGDKLASYRILAAALAEIPATWQLEIAGDGPARAEVEALMAPFGNQVRFLGQLQADALTAAYQRASFFVWPGVNEAFGMVYLEAQSHGLPVLAQDRPGLRDVVAPWEDADLSPTPEVGPTGFAAAMSRLLTDADLLRRQACRVRTHITDRHLAPAAAKTLWSALTPLLEITP</sequence>
<protein>
    <submittedName>
        <fullName evidence="1">Glycosyltransferase</fullName>
    </submittedName>
</protein>